<dbReference type="SUPFAM" id="SSF88946">
    <property type="entry name" value="Sigma2 domain of RNA polymerase sigma factors"/>
    <property type="match status" value="1"/>
</dbReference>
<keyword evidence="5 6" id="KW-0804">Transcription</keyword>
<evidence type="ECO:0000256" key="2">
    <source>
        <dbReference type="ARBA" id="ARBA00023015"/>
    </source>
</evidence>
<keyword evidence="2 6" id="KW-0805">Transcription regulation</keyword>
<name>A0A1J5NCU0_NEOTH</name>
<dbReference type="GO" id="GO:0003677">
    <property type="term" value="F:DNA binding"/>
    <property type="evidence" value="ECO:0007669"/>
    <property type="project" value="UniProtKB-KW"/>
</dbReference>
<dbReference type="Proteomes" id="UP000182743">
    <property type="component" value="Unassembled WGS sequence"/>
</dbReference>
<proteinExistence type="inferred from homology"/>
<evidence type="ECO:0000256" key="5">
    <source>
        <dbReference type="ARBA" id="ARBA00023163"/>
    </source>
</evidence>
<dbReference type="InterPro" id="IPR014284">
    <property type="entry name" value="RNA_pol_sigma-70_dom"/>
</dbReference>
<evidence type="ECO:0000313" key="9">
    <source>
        <dbReference type="EMBL" id="OIQ10021.1"/>
    </source>
</evidence>
<dbReference type="GO" id="GO:0016987">
    <property type="term" value="F:sigma factor activity"/>
    <property type="evidence" value="ECO:0007669"/>
    <property type="project" value="UniProtKB-KW"/>
</dbReference>
<evidence type="ECO:0000256" key="1">
    <source>
        <dbReference type="ARBA" id="ARBA00010641"/>
    </source>
</evidence>
<dbReference type="InterPro" id="IPR039425">
    <property type="entry name" value="RNA_pol_sigma-70-like"/>
</dbReference>
<dbReference type="Gene3D" id="1.10.1740.10">
    <property type="match status" value="1"/>
</dbReference>
<dbReference type="GO" id="GO:0006950">
    <property type="term" value="P:response to stress"/>
    <property type="evidence" value="ECO:0007669"/>
    <property type="project" value="UniProtKB-ARBA"/>
</dbReference>
<evidence type="ECO:0000259" key="7">
    <source>
        <dbReference type="Pfam" id="PF04542"/>
    </source>
</evidence>
<keyword evidence="4 6" id="KW-0238">DNA-binding</keyword>
<evidence type="ECO:0000256" key="4">
    <source>
        <dbReference type="ARBA" id="ARBA00023125"/>
    </source>
</evidence>
<dbReference type="AlphaFoldDB" id="A0A1J5NCU0"/>
<dbReference type="PANTHER" id="PTHR43133">
    <property type="entry name" value="RNA POLYMERASE ECF-TYPE SIGMA FACTO"/>
    <property type="match status" value="1"/>
</dbReference>
<dbReference type="InterPro" id="IPR013324">
    <property type="entry name" value="RNA_pol_sigma_r3/r4-like"/>
</dbReference>
<dbReference type="PROSITE" id="PS01063">
    <property type="entry name" value="SIGMA70_ECF"/>
    <property type="match status" value="1"/>
</dbReference>
<protein>
    <recommendedName>
        <fullName evidence="6">RNA polymerase sigma factor</fullName>
    </recommendedName>
</protein>
<dbReference type="GO" id="GO:0006352">
    <property type="term" value="P:DNA-templated transcription initiation"/>
    <property type="evidence" value="ECO:0007669"/>
    <property type="project" value="InterPro"/>
</dbReference>
<dbReference type="CDD" id="cd06171">
    <property type="entry name" value="Sigma70_r4"/>
    <property type="match status" value="1"/>
</dbReference>
<gene>
    <name evidence="9" type="primary">sigE_1</name>
    <name evidence="9" type="ORF">MOOR_00910</name>
</gene>
<dbReference type="Pfam" id="PF04542">
    <property type="entry name" value="Sigma70_r2"/>
    <property type="match status" value="1"/>
</dbReference>
<dbReference type="NCBIfam" id="TIGR02937">
    <property type="entry name" value="sigma70-ECF"/>
    <property type="match status" value="1"/>
</dbReference>
<dbReference type="Gene3D" id="1.10.10.10">
    <property type="entry name" value="Winged helix-like DNA-binding domain superfamily/Winged helix DNA-binding domain"/>
    <property type="match status" value="1"/>
</dbReference>
<keyword evidence="3 6" id="KW-0731">Sigma factor</keyword>
<dbReference type="InterPro" id="IPR036388">
    <property type="entry name" value="WH-like_DNA-bd_sf"/>
</dbReference>
<feature type="domain" description="RNA polymerase sigma-70 region 2" evidence="7">
    <location>
        <begin position="21"/>
        <end position="88"/>
    </location>
</feature>
<sequence length="200" mass="22380">MDLGEKKAPGKKNGVPSFEELVVNYQDKVYNLSYQLTGNHADAQDLAQEVFVRAYQGLDKFRNEADPGTWLHRITVNLYLNLRRKITRHPVVSLDAPLSTAEGEVTREVAAAGGDPVDLVEEMELKGFVRSALNQLPPEYRTALVLRELQGYSYEEIASILGCSLGTVKSRLNRARQAMKEKVLRQMAEEKPPATRAAPR</sequence>
<dbReference type="OMA" id="MQVLYGR"/>
<dbReference type="InterPro" id="IPR007627">
    <property type="entry name" value="RNA_pol_sigma70_r2"/>
</dbReference>
<organism evidence="9 10">
    <name type="scientific">Neomoorella thermoacetica</name>
    <name type="common">Clostridium thermoaceticum</name>
    <dbReference type="NCBI Taxonomy" id="1525"/>
    <lineage>
        <taxon>Bacteria</taxon>
        <taxon>Bacillati</taxon>
        <taxon>Bacillota</taxon>
        <taxon>Clostridia</taxon>
        <taxon>Neomoorellales</taxon>
        <taxon>Neomoorellaceae</taxon>
        <taxon>Neomoorella</taxon>
    </lineage>
</organism>
<dbReference type="InterPro" id="IPR013325">
    <property type="entry name" value="RNA_pol_sigma_r2"/>
</dbReference>
<dbReference type="EMBL" id="MIHH01000001">
    <property type="protein sequence ID" value="OIQ10021.1"/>
    <property type="molecule type" value="Genomic_DNA"/>
</dbReference>
<feature type="domain" description="RNA polymerase sigma factor 70 region 4 type 2" evidence="8">
    <location>
        <begin position="130"/>
        <end position="179"/>
    </location>
</feature>
<dbReference type="InterPro" id="IPR013249">
    <property type="entry name" value="RNA_pol_sigma70_r4_t2"/>
</dbReference>
<comment type="similarity">
    <text evidence="1 6">Belongs to the sigma-70 factor family. ECF subfamily.</text>
</comment>
<accession>A0A1J5NCU0</accession>
<evidence type="ECO:0000259" key="8">
    <source>
        <dbReference type="Pfam" id="PF08281"/>
    </source>
</evidence>
<dbReference type="SUPFAM" id="SSF88659">
    <property type="entry name" value="Sigma3 and sigma4 domains of RNA polymerase sigma factors"/>
    <property type="match status" value="1"/>
</dbReference>
<dbReference type="KEGG" id="mthz:MOTHA_c25110"/>
<dbReference type="PANTHER" id="PTHR43133:SF8">
    <property type="entry name" value="RNA POLYMERASE SIGMA FACTOR HI_1459-RELATED"/>
    <property type="match status" value="1"/>
</dbReference>
<dbReference type="RefSeq" id="WP_011393839.1">
    <property type="nucleotide sequence ID" value="NZ_BSDM01000003.1"/>
</dbReference>
<dbReference type="Pfam" id="PF08281">
    <property type="entry name" value="Sigma70_r4_2"/>
    <property type="match status" value="1"/>
</dbReference>
<evidence type="ECO:0000256" key="3">
    <source>
        <dbReference type="ARBA" id="ARBA00023082"/>
    </source>
</evidence>
<comment type="caution">
    <text evidence="9">The sequence shown here is derived from an EMBL/GenBank/DDBJ whole genome shotgun (WGS) entry which is preliminary data.</text>
</comment>
<evidence type="ECO:0000256" key="6">
    <source>
        <dbReference type="RuleBase" id="RU000716"/>
    </source>
</evidence>
<dbReference type="InterPro" id="IPR000838">
    <property type="entry name" value="RNA_pol_sigma70_ECF_CS"/>
</dbReference>
<reference evidence="9 10" key="1">
    <citation type="submission" date="2016-08" db="EMBL/GenBank/DDBJ databases">
        <title>Genome-based comparison of Moorella thermoacetic strains.</title>
        <authorList>
            <person name="Poehlein A."/>
            <person name="Bengelsdorf F.R."/>
            <person name="Esser C."/>
            <person name="Duerre P."/>
            <person name="Daniel R."/>
        </authorList>
    </citation>
    <scope>NUCLEOTIDE SEQUENCE [LARGE SCALE GENOMIC DNA]</scope>
    <source>
        <strain evidence="9 10">DSM 11768</strain>
    </source>
</reference>
<evidence type="ECO:0000313" key="10">
    <source>
        <dbReference type="Proteomes" id="UP000182743"/>
    </source>
</evidence>